<dbReference type="OrthoDB" id="5177647at2"/>
<evidence type="ECO:0000313" key="7">
    <source>
        <dbReference type="EMBL" id="APT93654.1"/>
    </source>
</evidence>
<keyword evidence="3" id="KW-0378">Hydrolase</keyword>
<evidence type="ECO:0000259" key="6">
    <source>
        <dbReference type="PROSITE" id="PS51935"/>
    </source>
</evidence>
<dbReference type="Gene3D" id="3.90.1720.10">
    <property type="entry name" value="endopeptidase domain like (from Nostoc punctiforme)"/>
    <property type="match status" value="1"/>
</dbReference>
<dbReference type="Proteomes" id="UP000185491">
    <property type="component" value="Chromosome"/>
</dbReference>
<dbReference type="InterPro" id="IPR000064">
    <property type="entry name" value="NLP_P60_dom"/>
</dbReference>
<dbReference type="GO" id="GO:0008234">
    <property type="term" value="F:cysteine-type peptidase activity"/>
    <property type="evidence" value="ECO:0007669"/>
    <property type="project" value="UniProtKB-KW"/>
</dbReference>
<dbReference type="InterPro" id="IPR038765">
    <property type="entry name" value="Papain-like_cys_pep_sf"/>
</dbReference>
<evidence type="ECO:0000256" key="2">
    <source>
        <dbReference type="ARBA" id="ARBA00022670"/>
    </source>
</evidence>
<dbReference type="EMBL" id="CP009249">
    <property type="protein sequence ID" value="APT93654.1"/>
    <property type="molecule type" value="Genomic_DNA"/>
</dbReference>
<dbReference type="InterPro" id="IPR051794">
    <property type="entry name" value="PG_Endopeptidase_C40"/>
</dbReference>
<evidence type="ECO:0000256" key="4">
    <source>
        <dbReference type="ARBA" id="ARBA00022807"/>
    </source>
</evidence>
<gene>
    <name evidence="7" type="ORF">CPHO_04115</name>
</gene>
<protein>
    <submittedName>
        <fullName evidence="7">Endopeptidase</fullName>
    </submittedName>
</protein>
<evidence type="ECO:0000256" key="3">
    <source>
        <dbReference type="ARBA" id="ARBA00022801"/>
    </source>
</evidence>
<evidence type="ECO:0000256" key="5">
    <source>
        <dbReference type="SAM" id="SignalP"/>
    </source>
</evidence>
<dbReference type="PANTHER" id="PTHR47359">
    <property type="entry name" value="PEPTIDOGLYCAN DL-ENDOPEPTIDASE CWLO"/>
    <property type="match status" value="1"/>
</dbReference>
<evidence type="ECO:0000313" key="8">
    <source>
        <dbReference type="Proteomes" id="UP000185491"/>
    </source>
</evidence>
<dbReference type="Pfam" id="PF00877">
    <property type="entry name" value="NLPC_P60"/>
    <property type="match status" value="1"/>
</dbReference>
<keyword evidence="8" id="KW-1185">Reference proteome</keyword>
<feature type="signal peptide" evidence="5">
    <location>
        <begin position="1"/>
        <end position="35"/>
    </location>
</feature>
<reference evidence="7 8" key="1">
    <citation type="submission" date="2014-08" db="EMBL/GenBank/DDBJ databases">
        <title>Complete genome sequence of Corynebacterium phocae M408/89/1(T)(=DSM 44612(T)), isolated from the common seal (Phoca vitulina).</title>
        <authorList>
            <person name="Ruckert C."/>
            <person name="Albersmeier A."/>
            <person name="Winkler A."/>
            <person name="Kalinowski J."/>
        </authorList>
    </citation>
    <scope>NUCLEOTIDE SEQUENCE [LARGE SCALE GENOMIC DNA]</scope>
    <source>
        <strain evidence="7 8">M408/89/1</strain>
    </source>
</reference>
<dbReference type="SUPFAM" id="SSF54001">
    <property type="entry name" value="Cysteine proteinases"/>
    <property type="match status" value="1"/>
</dbReference>
<dbReference type="KEGG" id="cpho:CPHO_04115"/>
<keyword evidence="5" id="KW-0732">Signal</keyword>
<dbReference type="PROSITE" id="PS51935">
    <property type="entry name" value="NLPC_P60"/>
    <property type="match status" value="1"/>
</dbReference>
<proteinExistence type="inferred from homology"/>
<keyword evidence="4" id="KW-0788">Thiol protease</keyword>
<evidence type="ECO:0000256" key="1">
    <source>
        <dbReference type="ARBA" id="ARBA00007074"/>
    </source>
</evidence>
<comment type="similarity">
    <text evidence="1">Belongs to the peptidase C40 family.</text>
</comment>
<sequence>MAKHRKQSTGTTRRMATTAAVAATASVAVPTTAQATEVVIPNTGFSINVDGIENIPGIKNVPNIGAYVPSLAGQVAPQSIAEYASNIVAPPAPPAPSKGELVLAAARSAMGAPYVWGAAGPSAFDCSGLTSWAYAQAGISIPRTSYAQAAQGQRVSMADIQPGDIVVYYGGASHVGIYAGNGMIIDALNAGAPVGQRSVNYMPIHSIVRY</sequence>
<name>A0A1L7D682_9CORY</name>
<dbReference type="GO" id="GO:0006508">
    <property type="term" value="P:proteolysis"/>
    <property type="evidence" value="ECO:0007669"/>
    <property type="project" value="UniProtKB-KW"/>
</dbReference>
<dbReference type="RefSeq" id="WP_075736465.1">
    <property type="nucleotide sequence ID" value="NZ_CP009249.1"/>
</dbReference>
<feature type="chain" id="PRO_5012137321" evidence="5">
    <location>
        <begin position="36"/>
        <end position="210"/>
    </location>
</feature>
<feature type="domain" description="NlpC/P60" evidence="6">
    <location>
        <begin position="96"/>
        <end position="210"/>
    </location>
</feature>
<dbReference type="AlphaFoldDB" id="A0A1L7D682"/>
<keyword evidence="2" id="KW-0645">Protease</keyword>
<organism evidence="7 8">
    <name type="scientific">Corynebacterium phocae</name>
    <dbReference type="NCBI Taxonomy" id="161895"/>
    <lineage>
        <taxon>Bacteria</taxon>
        <taxon>Bacillati</taxon>
        <taxon>Actinomycetota</taxon>
        <taxon>Actinomycetes</taxon>
        <taxon>Mycobacteriales</taxon>
        <taxon>Corynebacteriaceae</taxon>
        <taxon>Corynebacterium</taxon>
    </lineage>
</organism>
<accession>A0A1L7D682</accession>
<dbReference type="STRING" id="161895.CPHO_04115"/>
<dbReference type="PANTHER" id="PTHR47359:SF3">
    <property type="entry name" value="NLP_P60 DOMAIN-CONTAINING PROTEIN-RELATED"/>
    <property type="match status" value="1"/>
</dbReference>